<dbReference type="HOGENOM" id="CLU_691428_0_0_1"/>
<dbReference type="SUPFAM" id="SSF52058">
    <property type="entry name" value="L domain-like"/>
    <property type="match status" value="1"/>
</dbReference>
<dbReference type="InterPro" id="IPR036388">
    <property type="entry name" value="WH-like_DNA-bd_sf"/>
</dbReference>
<dbReference type="AlphaFoldDB" id="W1NY35"/>
<dbReference type="GO" id="GO:0006952">
    <property type="term" value="P:defense response"/>
    <property type="evidence" value="ECO:0007669"/>
    <property type="project" value="UniProtKB-KW"/>
</dbReference>
<sequence>MAEVTSPWSKVYKLEELTPEEAWLLFCKKAFGGTNGNSCPLELENIGRLVVKECEGLPLAIVAIGSVIYKRPKTIHAWDKVRRSLAYELDMDKGVKRILTLSYRDLSPLLKYCFLYCCFFPGDYEIPCRKVIRLWVSEGFIEGRRGITKMEVAADYFKELLDRSLIQVARLGLSGSIHTICVRDVMRNLGISLLEKEMFGAICDGKYNTFPDRIRSKYLRVLDLQGVQFECLPNGVGDLVHLRYLGLRDTGVKKVPKSLGELDKLANDPFVLLQKLHNLVFLSLSQASYVGTRIDKCDAGGFPKLQALVLKYLEEWEEWGEVEEVAMPYFQRVYIGNCRKLPQGFQYLTSLEHLVLRDIDDAFLRRLNRDSGEDHPKVQHIPNVALYGEREGKAFFEDL</sequence>
<dbReference type="OMA" id="KYNEANI"/>
<keyword evidence="5" id="KW-1185">Reference proteome</keyword>
<dbReference type="SUPFAM" id="SSF52540">
    <property type="entry name" value="P-loop containing nucleoside triphosphate hydrolases"/>
    <property type="match status" value="1"/>
</dbReference>
<evidence type="ECO:0000313" key="4">
    <source>
        <dbReference type="EMBL" id="ERM99604.1"/>
    </source>
</evidence>
<dbReference type="Gramene" id="ERM99604">
    <property type="protein sequence ID" value="ERM99604"/>
    <property type="gene ID" value="AMTR_s00088p00152540"/>
</dbReference>
<organism evidence="4 5">
    <name type="scientific">Amborella trichopoda</name>
    <dbReference type="NCBI Taxonomy" id="13333"/>
    <lineage>
        <taxon>Eukaryota</taxon>
        <taxon>Viridiplantae</taxon>
        <taxon>Streptophyta</taxon>
        <taxon>Embryophyta</taxon>
        <taxon>Tracheophyta</taxon>
        <taxon>Spermatophyta</taxon>
        <taxon>Magnoliopsida</taxon>
        <taxon>Amborellales</taxon>
        <taxon>Amborellaceae</taxon>
        <taxon>Amborella</taxon>
    </lineage>
</organism>
<name>W1NY35_AMBTC</name>
<keyword evidence="1" id="KW-0677">Repeat</keyword>
<dbReference type="Gene3D" id="3.80.10.10">
    <property type="entry name" value="Ribonuclease Inhibitor"/>
    <property type="match status" value="2"/>
</dbReference>
<dbReference type="FunFam" id="1.10.10.10:FF:000322">
    <property type="entry name" value="Probable disease resistance protein At1g63360"/>
    <property type="match status" value="1"/>
</dbReference>
<dbReference type="GO" id="GO:0043531">
    <property type="term" value="F:ADP binding"/>
    <property type="evidence" value="ECO:0007669"/>
    <property type="project" value="InterPro"/>
</dbReference>
<proteinExistence type="predicted"/>
<dbReference type="InterPro" id="IPR027417">
    <property type="entry name" value="P-loop_NTPase"/>
</dbReference>
<evidence type="ECO:0000256" key="2">
    <source>
        <dbReference type="ARBA" id="ARBA00022821"/>
    </source>
</evidence>
<reference evidence="5" key="1">
    <citation type="journal article" date="2013" name="Science">
        <title>The Amborella genome and the evolution of flowering plants.</title>
        <authorList>
            <consortium name="Amborella Genome Project"/>
        </authorList>
    </citation>
    <scope>NUCLEOTIDE SEQUENCE [LARGE SCALE GENOMIC DNA]</scope>
</reference>
<dbReference type="PANTHER" id="PTHR23155">
    <property type="entry name" value="DISEASE RESISTANCE PROTEIN RP"/>
    <property type="match status" value="1"/>
</dbReference>
<dbReference type="Gene3D" id="1.10.8.430">
    <property type="entry name" value="Helical domain of apoptotic protease-activating factors"/>
    <property type="match status" value="1"/>
</dbReference>
<feature type="domain" description="Disease resistance protein winged helix" evidence="3">
    <location>
        <begin position="120"/>
        <end position="189"/>
    </location>
</feature>
<protein>
    <recommendedName>
        <fullName evidence="3">Disease resistance protein winged helix domain-containing protein</fullName>
    </recommendedName>
</protein>
<dbReference type="eggNOG" id="KOG4658">
    <property type="taxonomic scope" value="Eukaryota"/>
</dbReference>
<accession>W1NY35</accession>
<dbReference type="InterPro" id="IPR044974">
    <property type="entry name" value="Disease_R_plants"/>
</dbReference>
<dbReference type="PANTHER" id="PTHR23155:SF1205">
    <property type="entry name" value="DISEASE RESISTANCE PROTEIN RPM1"/>
    <property type="match status" value="1"/>
</dbReference>
<evidence type="ECO:0000256" key="1">
    <source>
        <dbReference type="ARBA" id="ARBA00022737"/>
    </source>
</evidence>
<gene>
    <name evidence="4" type="ORF">AMTR_s00088p00152540</name>
</gene>
<dbReference type="Pfam" id="PF23559">
    <property type="entry name" value="WHD_DRP"/>
    <property type="match status" value="1"/>
</dbReference>
<dbReference type="EMBL" id="KI394998">
    <property type="protein sequence ID" value="ERM99604.1"/>
    <property type="molecule type" value="Genomic_DNA"/>
</dbReference>
<dbReference type="Gene3D" id="1.10.10.10">
    <property type="entry name" value="Winged helix-like DNA-binding domain superfamily/Winged helix DNA-binding domain"/>
    <property type="match status" value="1"/>
</dbReference>
<evidence type="ECO:0000259" key="3">
    <source>
        <dbReference type="Pfam" id="PF23559"/>
    </source>
</evidence>
<dbReference type="Proteomes" id="UP000017836">
    <property type="component" value="Unassembled WGS sequence"/>
</dbReference>
<dbReference type="InterPro" id="IPR042197">
    <property type="entry name" value="Apaf_helical"/>
</dbReference>
<keyword evidence="2" id="KW-0611">Plant defense</keyword>
<dbReference type="InterPro" id="IPR032675">
    <property type="entry name" value="LRR_dom_sf"/>
</dbReference>
<dbReference type="InterPro" id="IPR058922">
    <property type="entry name" value="WHD_DRP"/>
</dbReference>
<evidence type="ECO:0000313" key="5">
    <source>
        <dbReference type="Proteomes" id="UP000017836"/>
    </source>
</evidence>